<dbReference type="OMA" id="VIVECAY"/>
<evidence type="ECO:0000256" key="4">
    <source>
        <dbReference type="ARBA" id="ARBA00047960"/>
    </source>
</evidence>
<dbReference type="PANTHER" id="PTHR11260:SF781">
    <property type="entry name" value="GLUTATHIONE S-TRANSFERASE U19"/>
    <property type="match status" value="1"/>
</dbReference>
<dbReference type="FunFam" id="3.40.30.10:FF:000044">
    <property type="entry name" value="Glutathione S-transferase GSTU6"/>
    <property type="match status" value="1"/>
</dbReference>
<dbReference type="PROSITE" id="PS50404">
    <property type="entry name" value="GST_NTER"/>
    <property type="match status" value="1"/>
</dbReference>
<evidence type="ECO:0000313" key="7">
    <source>
        <dbReference type="EMBL" id="KAH7301862.1"/>
    </source>
</evidence>
<dbReference type="InterPro" id="IPR045074">
    <property type="entry name" value="GST_C_Tau"/>
</dbReference>
<keyword evidence="8" id="KW-1185">Reference proteome</keyword>
<dbReference type="SFLD" id="SFLDG00358">
    <property type="entry name" value="Main_(cytGST)"/>
    <property type="match status" value="1"/>
</dbReference>
<dbReference type="GO" id="GO:0004364">
    <property type="term" value="F:glutathione transferase activity"/>
    <property type="evidence" value="ECO:0007669"/>
    <property type="project" value="UniProtKB-EC"/>
</dbReference>
<dbReference type="Proteomes" id="UP000825935">
    <property type="component" value="Chromosome 23"/>
</dbReference>
<reference evidence="7 8" key="1">
    <citation type="submission" date="2021-08" db="EMBL/GenBank/DDBJ databases">
        <title>WGS assembly of Ceratopteris richardii.</title>
        <authorList>
            <person name="Marchant D.B."/>
            <person name="Chen G."/>
            <person name="Jenkins J."/>
            <person name="Shu S."/>
            <person name="Leebens-Mack J."/>
            <person name="Grimwood J."/>
            <person name="Schmutz J."/>
            <person name="Soltis P."/>
            <person name="Soltis D."/>
            <person name="Chen Z.-H."/>
        </authorList>
    </citation>
    <scope>NUCLEOTIDE SEQUENCE [LARGE SCALE GENOMIC DNA]</scope>
    <source>
        <strain evidence="7">Whitten #5841</strain>
        <tissue evidence="7">Leaf</tissue>
    </source>
</reference>
<dbReference type="AlphaFoldDB" id="A0A8T2S000"/>
<feature type="domain" description="GST C-terminal" evidence="6">
    <location>
        <begin position="93"/>
        <end position="229"/>
    </location>
</feature>
<protein>
    <recommendedName>
        <fullName evidence="1">glutathione transferase</fullName>
        <ecNumber evidence="1">2.5.1.18</ecNumber>
    </recommendedName>
</protein>
<evidence type="ECO:0000259" key="6">
    <source>
        <dbReference type="PROSITE" id="PS50405"/>
    </source>
</evidence>
<evidence type="ECO:0000259" key="5">
    <source>
        <dbReference type="PROSITE" id="PS50404"/>
    </source>
</evidence>
<proteinExistence type="inferred from homology"/>
<comment type="caution">
    <text evidence="7">The sequence shown here is derived from an EMBL/GenBank/DDBJ whole genome shotgun (WGS) entry which is preliminary data.</text>
</comment>
<dbReference type="Gene3D" id="1.20.1050.10">
    <property type="match status" value="1"/>
</dbReference>
<dbReference type="InterPro" id="IPR045073">
    <property type="entry name" value="Omega/Tau-like"/>
</dbReference>
<sequence>MAAPSDDVQVLSAFFSMFGLRVLIALEHKGVPYKYIAENIVHKSRRLRQSNPVHKKIPVLLHNGKSICESLIIVQYIDETWPSLDKPSILPKDPYSCAIARFWADFVDKKAYDAGLLIIKSLPGVDREEAVKNFIEVIQTLDTALRDVSKGKPFFGGEHIGLVDVALAPFLCWFEAYETLGEFKIWEGSNCVHLQQWATDVMEYPSVKEALKIAHSDVIVECAYNMRSFYHGD</sequence>
<dbReference type="SUPFAM" id="SSF52833">
    <property type="entry name" value="Thioredoxin-like"/>
    <property type="match status" value="1"/>
</dbReference>
<dbReference type="EMBL" id="CM035428">
    <property type="protein sequence ID" value="KAH7301862.1"/>
    <property type="molecule type" value="Genomic_DNA"/>
</dbReference>
<dbReference type="CDD" id="cd03058">
    <property type="entry name" value="GST_N_Tau"/>
    <property type="match status" value="1"/>
</dbReference>
<dbReference type="PROSITE" id="PS50405">
    <property type="entry name" value="GST_CTER"/>
    <property type="match status" value="1"/>
</dbReference>
<dbReference type="GO" id="GO:0005737">
    <property type="term" value="C:cytoplasm"/>
    <property type="evidence" value="ECO:0007669"/>
    <property type="project" value="TreeGrafter"/>
</dbReference>
<dbReference type="OrthoDB" id="4951845at2759"/>
<comment type="similarity">
    <text evidence="3">Belongs to the GST superfamily. Tau family.</text>
</comment>
<dbReference type="SFLD" id="SFLDG01152">
    <property type="entry name" value="Main.3:_Omega-_and_Tau-like"/>
    <property type="match status" value="1"/>
</dbReference>
<feature type="domain" description="GST N-terminal" evidence="5">
    <location>
        <begin position="6"/>
        <end position="85"/>
    </location>
</feature>
<dbReference type="InterPro" id="IPR040079">
    <property type="entry name" value="Glutathione_S-Trfase"/>
</dbReference>
<dbReference type="InterPro" id="IPR036249">
    <property type="entry name" value="Thioredoxin-like_sf"/>
</dbReference>
<evidence type="ECO:0000313" key="8">
    <source>
        <dbReference type="Proteomes" id="UP000825935"/>
    </source>
</evidence>
<dbReference type="SUPFAM" id="SSF47616">
    <property type="entry name" value="GST C-terminal domain-like"/>
    <property type="match status" value="1"/>
</dbReference>
<dbReference type="Pfam" id="PF02798">
    <property type="entry name" value="GST_N"/>
    <property type="match status" value="1"/>
</dbReference>
<comment type="catalytic activity">
    <reaction evidence="4">
        <text>RX + glutathione = an S-substituted glutathione + a halide anion + H(+)</text>
        <dbReference type="Rhea" id="RHEA:16437"/>
        <dbReference type="ChEBI" id="CHEBI:15378"/>
        <dbReference type="ChEBI" id="CHEBI:16042"/>
        <dbReference type="ChEBI" id="CHEBI:17792"/>
        <dbReference type="ChEBI" id="CHEBI:57925"/>
        <dbReference type="ChEBI" id="CHEBI:90779"/>
        <dbReference type="EC" id="2.5.1.18"/>
    </reaction>
</comment>
<keyword evidence="2" id="KW-0808">Transferase</keyword>
<evidence type="ECO:0000256" key="3">
    <source>
        <dbReference type="ARBA" id="ARBA00025743"/>
    </source>
</evidence>
<name>A0A8T2S000_CERRI</name>
<dbReference type="EC" id="2.5.1.18" evidence="1"/>
<dbReference type="CDD" id="cd03185">
    <property type="entry name" value="GST_C_Tau"/>
    <property type="match status" value="1"/>
</dbReference>
<dbReference type="InterPro" id="IPR004045">
    <property type="entry name" value="Glutathione_S-Trfase_N"/>
</dbReference>
<evidence type="ECO:0000256" key="2">
    <source>
        <dbReference type="ARBA" id="ARBA00022679"/>
    </source>
</evidence>
<dbReference type="Gene3D" id="3.40.30.10">
    <property type="entry name" value="Glutaredoxin"/>
    <property type="match status" value="1"/>
</dbReference>
<dbReference type="SFLD" id="SFLDS00019">
    <property type="entry name" value="Glutathione_Transferase_(cytos"/>
    <property type="match status" value="1"/>
</dbReference>
<organism evidence="7 8">
    <name type="scientific">Ceratopteris richardii</name>
    <name type="common">Triangle waterfern</name>
    <dbReference type="NCBI Taxonomy" id="49495"/>
    <lineage>
        <taxon>Eukaryota</taxon>
        <taxon>Viridiplantae</taxon>
        <taxon>Streptophyta</taxon>
        <taxon>Embryophyta</taxon>
        <taxon>Tracheophyta</taxon>
        <taxon>Polypodiopsida</taxon>
        <taxon>Polypodiidae</taxon>
        <taxon>Polypodiales</taxon>
        <taxon>Pteridineae</taxon>
        <taxon>Pteridaceae</taxon>
        <taxon>Parkerioideae</taxon>
        <taxon>Ceratopteris</taxon>
    </lineage>
</organism>
<accession>A0A8T2S000</accession>
<dbReference type="GO" id="GO:0006749">
    <property type="term" value="P:glutathione metabolic process"/>
    <property type="evidence" value="ECO:0007669"/>
    <property type="project" value="InterPro"/>
</dbReference>
<gene>
    <name evidence="7" type="ORF">KP509_23G046600</name>
</gene>
<evidence type="ECO:0000256" key="1">
    <source>
        <dbReference type="ARBA" id="ARBA00012452"/>
    </source>
</evidence>
<dbReference type="Pfam" id="PF13410">
    <property type="entry name" value="GST_C_2"/>
    <property type="match status" value="1"/>
</dbReference>
<dbReference type="InterPro" id="IPR036282">
    <property type="entry name" value="Glutathione-S-Trfase_C_sf"/>
</dbReference>
<dbReference type="PANTHER" id="PTHR11260">
    <property type="entry name" value="GLUTATHIONE S-TRANSFERASE, GST, SUPERFAMILY, GST DOMAIN CONTAINING"/>
    <property type="match status" value="1"/>
</dbReference>
<dbReference type="InterPro" id="IPR010987">
    <property type="entry name" value="Glutathione-S-Trfase_C-like"/>
</dbReference>